<evidence type="ECO:0000313" key="2">
    <source>
        <dbReference type="EMBL" id="KIK77145.1"/>
    </source>
</evidence>
<dbReference type="InParanoid" id="A0A0D0DGS5"/>
<dbReference type="HOGENOM" id="CLU_1917721_0_0_1"/>
<reference evidence="3" key="2">
    <citation type="submission" date="2015-01" db="EMBL/GenBank/DDBJ databases">
        <title>Evolutionary Origins and Diversification of the Mycorrhizal Mutualists.</title>
        <authorList>
            <consortium name="DOE Joint Genome Institute"/>
            <consortium name="Mycorrhizal Genomics Consortium"/>
            <person name="Kohler A."/>
            <person name="Kuo A."/>
            <person name="Nagy L.G."/>
            <person name="Floudas D."/>
            <person name="Copeland A."/>
            <person name="Barry K.W."/>
            <person name="Cichocki N."/>
            <person name="Veneault-Fourrey C."/>
            <person name="LaButti K."/>
            <person name="Lindquist E.A."/>
            <person name="Lipzen A."/>
            <person name="Lundell T."/>
            <person name="Morin E."/>
            <person name="Murat C."/>
            <person name="Riley R."/>
            <person name="Ohm R."/>
            <person name="Sun H."/>
            <person name="Tunlid A."/>
            <person name="Henrissat B."/>
            <person name="Grigoriev I.V."/>
            <person name="Hibbett D.S."/>
            <person name="Martin F."/>
        </authorList>
    </citation>
    <scope>NUCLEOTIDE SEQUENCE [LARGE SCALE GENOMIC DNA]</scope>
    <source>
        <strain evidence="3">Ve08.2h10</strain>
    </source>
</reference>
<dbReference type="OrthoDB" id="2673516at2759"/>
<organism evidence="2 3">
    <name type="scientific">Paxillus rubicundulus Ve08.2h10</name>
    <dbReference type="NCBI Taxonomy" id="930991"/>
    <lineage>
        <taxon>Eukaryota</taxon>
        <taxon>Fungi</taxon>
        <taxon>Dikarya</taxon>
        <taxon>Basidiomycota</taxon>
        <taxon>Agaricomycotina</taxon>
        <taxon>Agaricomycetes</taxon>
        <taxon>Agaricomycetidae</taxon>
        <taxon>Boletales</taxon>
        <taxon>Paxilineae</taxon>
        <taxon>Paxillaceae</taxon>
        <taxon>Paxillus</taxon>
    </lineage>
</organism>
<accession>A0A0D0DGS5</accession>
<dbReference type="AlphaFoldDB" id="A0A0D0DGS5"/>
<evidence type="ECO:0000313" key="3">
    <source>
        <dbReference type="Proteomes" id="UP000054538"/>
    </source>
</evidence>
<dbReference type="EMBL" id="KN827115">
    <property type="protein sequence ID" value="KIK77145.1"/>
    <property type="molecule type" value="Genomic_DNA"/>
</dbReference>
<protein>
    <submittedName>
        <fullName evidence="2">Uncharacterized protein</fullName>
    </submittedName>
</protein>
<feature type="region of interest" description="Disordered" evidence="1">
    <location>
        <begin position="110"/>
        <end position="132"/>
    </location>
</feature>
<gene>
    <name evidence="2" type="ORF">PAXRUDRAFT_17692</name>
</gene>
<name>A0A0D0DGS5_9AGAM</name>
<dbReference type="Proteomes" id="UP000054538">
    <property type="component" value="Unassembled WGS sequence"/>
</dbReference>
<dbReference type="STRING" id="930991.A0A0D0DGS5"/>
<sequence>MSYMGWIEDTDKVEECRINHGNKRLKRCRVRERRVNKYQCRITITQGVAEMKQETEEEDTPIWAWFTDIMEKLGADGMSSDESMTEDEIHVIYHTKVMLWRRDLEKEMGTLNPQCKPQAAADPKVTVHDDER</sequence>
<proteinExistence type="predicted"/>
<evidence type="ECO:0000256" key="1">
    <source>
        <dbReference type="SAM" id="MobiDB-lite"/>
    </source>
</evidence>
<reference evidence="2 3" key="1">
    <citation type="submission" date="2014-04" db="EMBL/GenBank/DDBJ databases">
        <authorList>
            <consortium name="DOE Joint Genome Institute"/>
            <person name="Kuo A."/>
            <person name="Kohler A."/>
            <person name="Jargeat P."/>
            <person name="Nagy L.G."/>
            <person name="Floudas D."/>
            <person name="Copeland A."/>
            <person name="Barry K.W."/>
            <person name="Cichocki N."/>
            <person name="Veneault-Fourrey C."/>
            <person name="LaButti K."/>
            <person name="Lindquist E.A."/>
            <person name="Lipzen A."/>
            <person name="Lundell T."/>
            <person name="Morin E."/>
            <person name="Murat C."/>
            <person name="Sun H."/>
            <person name="Tunlid A."/>
            <person name="Henrissat B."/>
            <person name="Grigoriev I.V."/>
            <person name="Hibbett D.S."/>
            <person name="Martin F."/>
            <person name="Nordberg H.P."/>
            <person name="Cantor M.N."/>
            <person name="Hua S.X."/>
        </authorList>
    </citation>
    <scope>NUCLEOTIDE SEQUENCE [LARGE SCALE GENOMIC DNA]</scope>
    <source>
        <strain evidence="2 3">Ve08.2h10</strain>
    </source>
</reference>
<keyword evidence="3" id="KW-1185">Reference proteome</keyword>